<evidence type="ECO:0000313" key="7">
    <source>
        <dbReference type="Proteomes" id="UP000245627"/>
    </source>
</evidence>
<dbReference type="GO" id="GO:0016020">
    <property type="term" value="C:membrane"/>
    <property type="evidence" value="ECO:0007669"/>
    <property type="project" value="UniProtKB-SubCell"/>
</dbReference>
<feature type="transmembrane region" description="Helical" evidence="5">
    <location>
        <begin position="29"/>
        <end position="51"/>
    </location>
</feature>
<sequence length="439" mass="50624">MDNSEEKLNDVYGRTEHVQEIITRIPTTFGLYVTGVVMFVLTLLLFFGWVVRYPDVIVGEIVINSNVSPIKLVAEVNGRLNLTLFESSDKVLEGEMLAYLRNAANPKNVYFIDSLLKRYNPFGEDILNLKKVMPQNFSIGELNEKYFIFLNSLEEFKNYREGRLLDKQHAALNRALVEQEEVIRVAQNRLDMGSNSLEHAQRIYTRDSLLFLKKVISESELDNSKVSYNNSRESYQNNLNNLINARQQSMLTKGKIEEIEVQNPEKEQEIRSYVIASYNKLLDEIKLWEQKYVFKAPFDGQVQFLKFWNNNQFIQAGEEIFTVIPKDNQLVGEVMLPNKGAGKIAIGQEVIVKLDDYPYNEYGAIKGVVKAISLTTNVVRTTQGEINNYLVTVSFPEQLKTNYGSVLNFKYEAKGIAEIITNDRRLIERLFDNLKYRTN</sequence>
<comment type="subcellular location">
    <subcellularLocation>
        <location evidence="1">Membrane</location>
        <topology evidence="1">Single-pass membrane protein</topology>
    </subcellularLocation>
</comment>
<evidence type="ECO:0000256" key="2">
    <source>
        <dbReference type="ARBA" id="ARBA00022692"/>
    </source>
</evidence>
<dbReference type="EMBL" id="QDKG01000005">
    <property type="protein sequence ID" value="PVH24646.1"/>
    <property type="molecule type" value="Genomic_DNA"/>
</dbReference>
<keyword evidence="4 5" id="KW-0472">Membrane</keyword>
<evidence type="ECO:0000256" key="3">
    <source>
        <dbReference type="ARBA" id="ARBA00022989"/>
    </source>
</evidence>
<dbReference type="RefSeq" id="WP_116776591.1">
    <property type="nucleotide sequence ID" value="NZ_QDKG01000005.1"/>
</dbReference>
<evidence type="ECO:0000256" key="5">
    <source>
        <dbReference type="SAM" id="Phobius"/>
    </source>
</evidence>
<gene>
    <name evidence="6" type="ORF">DC487_14060</name>
</gene>
<reference evidence="6 7" key="1">
    <citation type="submission" date="2018-04" db="EMBL/GenBank/DDBJ databases">
        <title>Sphingobacterium cortibacter sp. nov.</title>
        <authorList>
            <person name="Li Y."/>
        </authorList>
    </citation>
    <scope>NUCLEOTIDE SEQUENCE [LARGE SCALE GENOMIC DNA]</scope>
    <source>
        <strain evidence="6 7">2c-3</strain>
    </source>
</reference>
<dbReference type="Proteomes" id="UP000245627">
    <property type="component" value="Unassembled WGS sequence"/>
</dbReference>
<keyword evidence="3 5" id="KW-1133">Transmembrane helix</keyword>
<keyword evidence="2 5" id="KW-0812">Transmembrane</keyword>
<protein>
    <submittedName>
        <fullName evidence="6">Hemolysin D</fullName>
    </submittedName>
</protein>
<proteinExistence type="predicted"/>
<name>A0A2T8HGS3_9SPHI</name>
<dbReference type="OrthoDB" id="7057889at2"/>
<organism evidence="6 7">
    <name type="scientific">Sphingobacterium corticibacter</name>
    <dbReference type="NCBI Taxonomy" id="2171749"/>
    <lineage>
        <taxon>Bacteria</taxon>
        <taxon>Pseudomonadati</taxon>
        <taxon>Bacteroidota</taxon>
        <taxon>Sphingobacteriia</taxon>
        <taxon>Sphingobacteriales</taxon>
        <taxon>Sphingobacteriaceae</taxon>
        <taxon>Sphingobacterium</taxon>
    </lineage>
</organism>
<dbReference type="Gene3D" id="2.40.30.170">
    <property type="match status" value="1"/>
</dbReference>
<evidence type="ECO:0000313" key="6">
    <source>
        <dbReference type="EMBL" id="PVH24646.1"/>
    </source>
</evidence>
<dbReference type="InterPro" id="IPR050739">
    <property type="entry name" value="MFP"/>
</dbReference>
<dbReference type="PANTHER" id="PTHR30386:SF26">
    <property type="entry name" value="TRANSPORT PROTEIN COMB"/>
    <property type="match status" value="1"/>
</dbReference>
<dbReference type="AlphaFoldDB" id="A0A2T8HGS3"/>
<accession>A0A2T8HGS3</accession>
<evidence type="ECO:0000256" key="1">
    <source>
        <dbReference type="ARBA" id="ARBA00004167"/>
    </source>
</evidence>
<evidence type="ECO:0000256" key="4">
    <source>
        <dbReference type="ARBA" id="ARBA00023136"/>
    </source>
</evidence>
<comment type="caution">
    <text evidence="6">The sequence shown here is derived from an EMBL/GenBank/DDBJ whole genome shotgun (WGS) entry which is preliminary data.</text>
</comment>
<dbReference type="PRINTS" id="PR01490">
    <property type="entry name" value="RTXTOXIND"/>
</dbReference>
<dbReference type="PANTHER" id="PTHR30386">
    <property type="entry name" value="MEMBRANE FUSION SUBUNIT OF EMRAB-TOLC MULTIDRUG EFFLUX PUMP"/>
    <property type="match status" value="1"/>
</dbReference>
<keyword evidence="7" id="KW-1185">Reference proteome</keyword>